<name>A0A7I8L639_SPIIN</name>
<keyword evidence="3" id="KW-1185">Reference proteome</keyword>
<dbReference type="AlphaFoldDB" id="A0A7I8L639"/>
<proteinExistence type="predicted"/>
<evidence type="ECO:0000313" key="3">
    <source>
        <dbReference type="Proteomes" id="UP000663760"/>
    </source>
</evidence>
<organism evidence="2 3">
    <name type="scientific">Spirodela intermedia</name>
    <name type="common">Intermediate duckweed</name>
    <dbReference type="NCBI Taxonomy" id="51605"/>
    <lineage>
        <taxon>Eukaryota</taxon>
        <taxon>Viridiplantae</taxon>
        <taxon>Streptophyta</taxon>
        <taxon>Embryophyta</taxon>
        <taxon>Tracheophyta</taxon>
        <taxon>Spermatophyta</taxon>
        <taxon>Magnoliopsida</taxon>
        <taxon>Liliopsida</taxon>
        <taxon>Araceae</taxon>
        <taxon>Lemnoideae</taxon>
        <taxon>Spirodela</taxon>
    </lineage>
</organism>
<protein>
    <submittedName>
        <fullName evidence="2">Uncharacterized protein</fullName>
    </submittedName>
</protein>
<evidence type="ECO:0000313" key="1">
    <source>
        <dbReference type="EMBL" id="CAA2629162.1"/>
    </source>
</evidence>
<accession>A0A7I8L639</accession>
<gene>
    <name evidence="1" type="ORF">SI7747_11014800</name>
    <name evidence="2" type="ORF">SI8410_11015930</name>
</gene>
<reference evidence="2" key="1">
    <citation type="submission" date="2020-02" db="EMBL/GenBank/DDBJ databases">
        <authorList>
            <person name="Scholz U."/>
            <person name="Mascher M."/>
            <person name="Fiebig A."/>
        </authorList>
    </citation>
    <scope>NUCLEOTIDE SEQUENCE</scope>
</reference>
<dbReference type="EMBL" id="LR743598">
    <property type="protein sequence ID" value="CAA2629162.1"/>
    <property type="molecule type" value="Genomic_DNA"/>
</dbReference>
<evidence type="ECO:0000313" key="2">
    <source>
        <dbReference type="EMBL" id="CAA7405252.1"/>
    </source>
</evidence>
<dbReference type="Proteomes" id="UP000663760">
    <property type="component" value="Chromosome 11"/>
</dbReference>
<sequence length="18" mass="2085">MGFLLCSILINLTHAFKY</sequence>
<dbReference type="EMBL" id="LR746274">
    <property type="protein sequence ID" value="CAA7405252.1"/>
    <property type="molecule type" value="Genomic_DNA"/>
</dbReference>